<sequence>MGRSRISVNVDLPGRDPNASITLPLDERANCRAFCVTHPEGAEPVLAISHGGVNVMLTPDKPGRVTAGDVATARALLEAVTSYVTDVERLHDQNAPSSGAGRSAV</sequence>
<protein>
    <submittedName>
        <fullName evidence="1">Uncharacterized protein</fullName>
    </submittedName>
</protein>
<dbReference type="AlphaFoldDB" id="A0A1H5VZJ0"/>
<evidence type="ECO:0000313" key="2">
    <source>
        <dbReference type="Proteomes" id="UP000236723"/>
    </source>
</evidence>
<organism evidence="1 2">
    <name type="scientific">Thermomonospora echinospora</name>
    <dbReference type="NCBI Taxonomy" id="1992"/>
    <lineage>
        <taxon>Bacteria</taxon>
        <taxon>Bacillati</taxon>
        <taxon>Actinomycetota</taxon>
        <taxon>Actinomycetes</taxon>
        <taxon>Streptosporangiales</taxon>
        <taxon>Thermomonosporaceae</taxon>
        <taxon>Thermomonospora</taxon>
    </lineage>
</organism>
<accession>A0A1H5VZJ0</accession>
<dbReference type="Proteomes" id="UP000236723">
    <property type="component" value="Unassembled WGS sequence"/>
</dbReference>
<reference evidence="2" key="1">
    <citation type="submission" date="2016-10" db="EMBL/GenBank/DDBJ databases">
        <authorList>
            <person name="Varghese N."/>
            <person name="Submissions S."/>
        </authorList>
    </citation>
    <scope>NUCLEOTIDE SEQUENCE [LARGE SCALE GENOMIC DNA]</scope>
    <source>
        <strain evidence="2">DSM 43163</strain>
    </source>
</reference>
<evidence type="ECO:0000313" key="1">
    <source>
        <dbReference type="EMBL" id="SEF92438.1"/>
    </source>
</evidence>
<keyword evidence="2" id="KW-1185">Reference proteome</keyword>
<name>A0A1H5VZJ0_9ACTN</name>
<dbReference type="RefSeq" id="WP_103936761.1">
    <property type="nucleotide sequence ID" value="NZ_FNVO01000002.1"/>
</dbReference>
<proteinExistence type="predicted"/>
<gene>
    <name evidence="1" type="ORF">SAMN04489712_102524</name>
</gene>
<dbReference type="EMBL" id="FNVO01000002">
    <property type="protein sequence ID" value="SEF92438.1"/>
    <property type="molecule type" value="Genomic_DNA"/>
</dbReference>